<feature type="transmembrane region" description="Helical" evidence="7">
    <location>
        <begin position="147"/>
        <end position="165"/>
    </location>
</feature>
<keyword evidence="7" id="KW-0132">Cell division</keyword>
<gene>
    <name evidence="7" type="primary">mraY</name>
    <name evidence="10" type="ORF">SAMN05216454_10144</name>
</gene>
<dbReference type="GO" id="GO:0005886">
    <property type="term" value="C:plasma membrane"/>
    <property type="evidence" value="ECO:0007669"/>
    <property type="project" value="UniProtKB-SubCell"/>
</dbReference>
<organism evidence="10 11">
    <name type="scientific">Peptostreptococcus russellii</name>
    <dbReference type="NCBI Taxonomy" id="215200"/>
    <lineage>
        <taxon>Bacteria</taxon>
        <taxon>Bacillati</taxon>
        <taxon>Bacillota</taxon>
        <taxon>Clostridia</taxon>
        <taxon>Peptostreptococcales</taxon>
        <taxon>Peptostreptococcaceae</taxon>
        <taxon>Peptostreptococcus</taxon>
    </lineage>
</organism>
<dbReference type="GO" id="GO:0008963">
    <property type="term" value="F:phospho-N-acetylmuramoyl-pentapeptide-transferase activity"/>
    <property type="evidence" value="ECO:0007669"/>
    <property type="project" value="UniProtKB-UniRule"/>
</dbReference>
<dbReference type="PANTHER" id="PTHR22926:SF5">
    <property type="entry name" value="PHOSPHO-N-ACETYLMURAMOYL-PENTAPEPTIDE-TRANSFERASE HOMOLOG"/>
    <property type="match status" value="1"/>
</dbReference>
<dbReference type="AlphaFoldDB" id="A0A1H8EBL0"/>
<comment type="similarity">
    <text evidence="2 7">Belongs to the glycosyltransferase 4 family. MraY subfamily.</text>
</comment>
<dbReference type="CDD" id="cd06852">
    <property type="entry name" value="GT_MraY"/>
    <property type="match status" value="1"/>
</dbReference>
<comment type="subcellular location">
    <subcellularLocation>
        <location evidence="7">Cell membrane</location>
        <topology evidence="7">Multi-pass membrane protein</topology>
    </subcellularLocation>
    <subcellularLocation>
        <location evidence="1">Membrane</location>
        <topology evidence="1">Multi-pass membrane protein</topology>
    </subcellularLocation>
</comment>
<dbReference type="Proteomes" id="UP000199512">
    <property type="component" value="Unassembled WGS sequence"/>
</dbReference>
<dbReference type="PROSITE" id="PS01348">
    <property type="entry name" value="MRAY_2"/>
    <property type="match status" value="1"/>
</dbReference>
<feature type="binding site" evidence="9">
    <location>
        <position position="169"/>
    </location>
    <ligand>
        <name>Mg(2+)</name>
        <dbReference type="ChEBI" id="CHEBI:18420"/>
    </ligand>
</feature>
<keyword evidence="4 7" id="KW-0812">Transmembrane</keyword>
<dbReference type="UniPathway" id="UPA00219"/>
<keyword evidence="7" id="KW-0573">Peptidoglycan synthesis</keyword>
<feature type="transmembrane region" description="Helical" evidence="7">
    <location>
        <begin position="51"/>
        <end position="72"/>
    </location>
</feature>
<feature type="transmembrane region" description="Helical" evidence="7">
    <location>
        <begin position="301"/>
        <end position="320"/>
    </location>
</feature>
<dbReference type="Pfam" id="PF00953">
    <property type="entry name" value="Glycos_transf_4"/>
    <property type="match status" value="1"/>
</dbReference>
<comment type="function">
    <text evidence="7">Catalyzes the initial step of the lipid cycle reactions in the biosynthesis of the cell wall peptidoglycan: transfers peptidoglycan precursor phospho-MurNAc-pentapeptide from UDP-MurNAc-pentapeptide onto the lipid carrier undecaprenyl phosphate, yielding undecaprenyl-pyrophosphoryl-MurNAc-pentapeptide, known as lipid I.</text>
</comment>
<keyword evidence="7" id="KW-0131">Cell cycle</keyword>
<reference evidence="10 11" key="1">
    <citation type="submission" date="2016-10" db="EMBL/GenBank/DDBJ databases">
        <authorList>
            <person name="de Groot N.N."/>
        </authorList>
    </citation>
    <scope>NUCLEOTIDE SEQUENCE [LARGE SCALE GENOMIC DNA]</scope>
    <source>
        <strain evidence="10 11">Calf135</strain>
    </source>
</reference>
<dbReference type="GO" id="GO:0046872">
    <property type="term" value="F:metal ion binding"/>
    <property type="evidence" value="ECO:0007669"/>
    <property type="project" value="UniProtKB-KW"/>
</dbReference>
<feature type="transmembrane region" description="Helical" evidence="7">
    <location>
        <begin position="202"/>
        <end position="219"/>
    </location>
</feature>
<evidence type="ECO:0000256" key="3">
    <source>
        <dbReference type="ARBA" id="ARBA00022679"/>
    </source>
</evidence>
<dbReference type="GO" id="GO:0051301">
    <property type="term" value="P:cell division"/>
    <property type="evidence" value="ECO:0007669"/>
    <property type="project" value="UniProtKB-KW"/>
</dbReference>
<keyword evidence="7" id="KW-0133">Cell shape</keyword>
<dbReference type="RefSeq" id="WP_091972900.1">
    <property type="nucleotide sequence ID" value="NZ_FODF01000001.1"/>
</dbReference>
<keyword evidence="11" id="KW-1185">Reference proteome</keyword>
<dbReference type="PROSITE" id="PS01347">
    <property type="entry name" value="MRAY_1"/>
    <property type="match status" value="1"/>
</dbReference>
<comment type="pathway">
    <text evidence="7">Cell wall biogenesis; peptidoglycan biosynthesis.</text>
</comment>
<dbReference type="HAMAP" id="MF_00038">
    <property type="entry name" value="MraY"/>
    <property type="match status" value="1"/>
</dbReference>
<dbReference type="EC" id="2.7.8.13" evidence="7 8"/>
<keyword evidence="3 7" id="KW-0808">Transferase</keyword>
<dbReference type="OrthoDB" id="9805475at2"/>
<evidence type="ECO:0000256" key="8">
    <source>
        <dbReference type="NCBIfam" id="TIGR00445"/>
    </source>
</evidence>
<dbReference type="PANTHER" id="PTHR22926">
    <property type="entry name" value="PHOSPHO-N-ACETYLMURAMOYL-PENTAPEPTIDE-TRANSFERASE"/>
    <property type="match status" value="1"/>
</dbReference>
<dbReference type="GO" id="GO:0071555">
    <property type="term" value="P:cell wall organization"/>
    <property type="evidence" value="ECO:0007669"/>
    <property type="project" value="UniProtKB-KW"/>
</dbReference>
<feature type="transmembrane region" description="Helical" evidence="7">
    <location>
        <begin position="226"/>
        <end position="246"/>
    </location>
</feature>
<keyword evidence="6 7" id="KW-0472">Membrane</keyword>
<feature type="transmembrane region" description="Helical" evidence="7">
    <location>
        <begin position="12"/>
        <end position="30"/>
    </location>
</feature>
<evidence type="ECO:0000313" key="11">
    <source>
        <dbReference type="Proteomes" id="UP000199512"/>
    </source>
</evidence>
<keyword evidence="7" id="KW-0961">Cell wall biogenesis/degradation</keyword>
<accession>A0A1H8EBL0</accession>
<evidence type="ECO:0000256" key="7">
    <source>
        <dbReference type="HAMAP-Rule" id="MF_00038"/>
    </source>
</evidence>
<dbReference type="InterPro" id="IPR018480">
    <property type="entry name" value="PNAcMuramoyl-5peptid_Trfase_CS"/>
</dbReference>
<feature type="transmembrane region" description="Helical" evidence="7">
    <location>
        <begin position="252"/>
        <end position="274"/>
    </location>
</feature>
<evidence type="ECO:0000256" key="5">
    <source>
        <dbReference type="ARBA" id="ARBA00022989"/>
    </source>
</evidence>
<sequence>MLGFKELTLTAIIAFVLVMAMGPIVVPFLHKFKFGQTVRDDGPQSHLKKNGTPTMGGVMMIISILITTLLRAKLSTEILMALLCMFGFGMVGFIDDFIKIKMTRSLGLTAIQKIVLQVALALIISMYKFKTIGSGVQFVVPFSQAGINIGIFYIPVMLVVILGTVNAVNLTDGLDGLASGITAIVSTFFVLFAFVIANNAGISQMAAATLGACIGFMWFNVNPAKVFMGDTGSMALGGAVTAFALFTNSVLIIPIVGGIYFAEALSVIIQVLYYKKTKKRIFKMAPLHHHYEQCGWPETKVVFIFWIVSVVLAWIGVVAMF</sequence>
<keyword evidence="7 9" id="KW-0460">Magnesium</keyword>
<keyword evidence="7 9" id="KW-0479">Metal-binding</keyword>
<feature type="transmembrane region" description="Helical" evidence="7">
    <location>
        <begin position="177"/>
        <end position="196"/>
    </location>
</feature>
<evidence type="ECO:0000256" key="6">
    <source>
        <dbReference type="ARBA" id="ARBA00023136"/>
    </source>
</evidence>
<feature type="transmembrane region" description="Helical" evidence="7">
    <location>
        <begin position="78"/>
        <end position="98"/>
    </location>
</feature>
<dbReference type="GO" id="GO:0051992">
    <property type="term" value="F:UDP-N-acetylmuramoyl-L-alanyl-D-glutamyl-meso-2,6-diaminopimelyl-D-alanyl-D-alanine:undecaprenyl-phosphate transferase activity"/>
    <property type="evidence" value="ECO:0007669"/>
    <property type="project" value="RHEA"/>
</dbReference>
<evidence type="ECO:0000256" key="2">
    <source>
        <dbReference type="ARBA" id="ARBA00005583"/>
    </source>
</evidence>
<comment type="cofactor">
    <cofactor evidence="7 9">
        <name>Mg(2+)</name>
        <dbReference type="ChEBI" id="CHEBI:18420"/>
    </cofactor>
</comment>
<comment type="catalytic activity">
    <reaction evidence="7">
        <text>UDP-N-acetyl-alpha-D-muramoyl-L-alanyl-gamma-D-glutamyl-meso-2,6-diaminopimeloyl-D-alanyl-D-alanine + di-trans,octa-cis-undecaprenyl phosphate = di-trans,octa-cis-undecaprenyl diphospho-N-acetyl-alpha-D-muramoyl-L-alanyl-D-glutamyl-meso-2,6-diaminopimeloyl-D-alanyl-D-alanine + UMP</text>
        <dbReference type="Rhea" id="RHEA:28386"/>
        <dbReference type="ChEBI" id="CHEBI:57865"/>
        <dbReference type="ChEBI" id="CHEBI:60392"/>
        <dbReference type="ChEBI" id="CHEBI:61386"/>
        <dbReference type="ChEBI" id="CHEBI:61387"/>
        <dbReference type="EC" id="2.7.8.13"/>
    </reaction>
</comment>
<dbReference type="GO" id="GO:0008360">
    <property type="term" value="P:regulation of cell shape"/>
    <property type="evidence" value="ECO:0007669"/>
    <property type="project" value="UniProtKB-KW"/>
</dbReference>
<evidence type="ECO:0000256" key="9">
    <source>
        <dbReference type="PIRSR" id="PIRSR600715-1"/>
    </source>
</evidence>
<keyword evidence="5 7" id="KW-1133">Transmembrane helix</keyword>
<keyword evidence="7" id="KW-1003">Cell membrane</keyword>
<evidence type="ECO:0000256" key="4">
    <source>
        <dbReference type="ARBA" id="ARBA00022692"/>
    </source>
</evidence>
<evidence type="ECO:0000313" key="10">
    <source>
        <dbReference type="EMBL" id="SEN16148.1"/>
    </source>
</evidence>
<feature type="binding site" evidence="9">
    <location>
        <position position="230"/>
    </location>
    <ligand>
        <name>Mg(2+)</name>
        <dbReference type="ChEBI" id="CHEBI:18420"/>
    </ligand>
</feature>
<dbReference type="STRING" id="215200.SAMN05216454_10144"/>
<dbReference type="EMBL" id="FODF01000001">
    <property type="protein sequence ID" value="SEN16148.1"/>
    <property type="molecule type" value="Genomic_DNA"/>
</dbReference>
<evidence type="ECO:0000256" key="1">
    <source>
        <dbReference type="ARBA" id="ARBA00004141"/>
    </source>
</evidence>
<dbReference type="InterPro" id="IPR003524">
    <property type="entry name" value="PNAcMuramoyl-5peptid_Trfase"/>
</dbReference>
<proteinExistence type="inferred from homology"/>
<dbReference type="InterPro" id="IPR000715">
    <property type="entry name" value="Glycosyl_transferase_4"/>
</dbReference>
<dbReference type="GO" id="GO:0009252">
    <property type="term" value="P:peptidoglycan biosynthetic process"/>
    <property type="evidence" value="ECO:0007669"/>
    <property type="project" value="UniProtKB-UniRule"/>
</dbReference>
<protein>
    <recommendedName>
        <fullName evidence="7 8">Phospho-N-acetylmuramoyl-pentapeptide-transferase</fullName>
        <ecNumber evidence="7 8">2.7.8.13</ecNumber>
    </recommendedName>
    <alternativeName>
        <fullName evidence="7">UDP-MurNAc-pentapeptide phosphotransferase</fullName>
    </alternativeName>
</protein>
<dbReference type="NCBIfam" id="TIGR00445">
    <property type="entry name" value="mraY"/>
    <property type="match status" value="1"/>
</dbReference>
<name>A0A1H8EBL0_9FIRM</name>
<feature type="transmembrane region" description="Helical" evidence="7">
    <location>
        <begin position="110"/>
        <end position="127"/>
    </location>
</feature>